<keyword evidence="2" id="KW-0732">Signal</keyword>
<feature type="region of interest" description="Disordered" evidence="1">
    <location>
        <begin position="31"/>
        <end position="53"/>
    </location>
</feature>
<dbReference type="EMBL" id="ML179144">
    <property type="protein sequence ID" value="THU98025.1"/>
    <property type="molecule type" value="Genomic_DNA"/>
</dbReference>
<dbReference type="Proteomes" id="UP000297245">
    <property type="component" value="Unassembled WGS sequence"/>
</dbReference>
<feature type="signal peptide" evidence="2">
    <location>
        <begin position="1"/>
        <end position="23"/>
    </location>
</feature>
<sequence>MRSSSKAFVVFTTLALTTLCISASPIDVQRSNDSDMEIKRQAQGGSGTSGSPLGSLEGLLGELGLAGLLSPGTGGQADEARRSILVNDMEIKRQAQKSGDLLGLLGLGNIPGLITGSTGLLSPGKGGNNEARRSTLTNGAIELEAEAKKLNNIDKRQGIVDVGTGLITALEGAIGGNGGGDD</sequence>
<protein>
    <submittedName>
        <fullName evidence="3">Uncharacterized protein</fullName>
    </submittedName>
</protein>
<organism evidence="3 4">
    <name type="scientific">Dendrothele bispora (strain CBS 962.96)</name>
    <dbReference type="NCBI Taxonomy" id="1314807"/>
    <lineage>
        <taxon>Eukaryota</taxon>
        <taxon>Fungi</taxon>
        <taxon>Dikarya</taxon>
        <taxon>Basidiomycota</taxon>
        <taxon>Agaricomycotina</taxon>
        <taxon>Agaricomycetes</taxon>
        <taxon>Agaricomycetidae</taxon>
        <taxon>Agaricales</taxon>
        <taxon>Agaricales incertae sedis</taxon>
        <taxon>Dendrothele</taxon>
    </lineage>
</organism>
<gene>
    <name evidence="3" type="ORF">K435DRAFT_777696</name>
</gene>
<evidence type="ECO:0000313" key="4">
    <source>
        <dbReference type="Proteomes" id="UP000297245"/>
    </source>
</evidence>
<keyword evidence="4" id="KW-1185">Reference proteome</keyword>
<feature type="chain" id="PRO_5021021720" evidence="2">
    <location>
        <begin position="24"/>
        <end position="182"/>
    </location>
</feature>
<name>A0A4V4HGA0_DENBC</name>
<evidence type="ECO:0000256" key="2">
    <source>
        <dbReference type="SAM" id="SignalP"/>
    </source>
</evidence>
<evidence type="ECO:0000313" key="3">
    <source>
        <dbReference type="EMBL" id="THU98025.1"/>
    </source>
</evidence>
<evidence type="ECO:0000256" key="1">
    <source>
        <dbReference type="SAM" id="MobiDB-lite"/>
    </source>
</evidence>
<accession>A0A4V4HGA0</accession>
<feature type="compositionally biased region" description="Basic and acidic residues" evidence="1">
    <location>
        <begin position="31"/>
        <end position="40"/>
    </location>
</feature>
<dbReference type="AlphaFoldDB" id="A0A4V4HGA0"/>
<reference evidence="3 4" key="1">
    <citation type="journal article" date="2019" name="Nat. Ecol. Evol.">
        <title>Megaphylogeny resolves global patterns of mushroom evolution.</title>
        <authorList>
            <person name="Varga T."/>
            <person name="Krizsan K."/>
            <person name="Foldi C."/>
            <person name="Dima B."/>
            <person name="Sanchez-Garcia M."/>
            <person name="Sanchez-Ramirez S."/>
            <person name="Szollosi G.J."/>
            <person name="Szarkandi J.G."/>
            <person name="Papp V."/>
            <person name="Albert L."/>
            <person name="Andreopoulos W."/>
            <person name="Angelini C."/>
            <person name="Antonin V."/>
            <person name="Barry K.W."/>
            <person name="Bougher N.L."/>
            <person name="Buchanan P."/>
            <person name="Buyck B."/>
            <person name="Bense V."/>
            <person name="Catcheside P."/>
            <person name="Chovatia M."/>
            <person name="Cooper J."/>
            <person name="Damon W."/>
            <person name="Desjardin D."/>
            <person name="Finy P."/>
            <person name="Geml J."/>
            <person name="Haridas S."/>
            <person name="Hughes K."/>
            <person name="Justo A."/>
            <person name="Karasinski D."/>
            <person name="Kautmanova I."/>
            <person name="Kiss B."/>
            <person name="Kocsube S."/>
            <person name="Kotiranta H."/>
            <person name="LaButti K.M."/>
            <person name="Lechner B.E."/>
            <person name="Liimatainen K."/>
            <person name="Lipzen A."/>
            <person name="Lukacs Z."/>
            <person name="Mihaltcheva S."/>
            <person name="Morgado L.N."/>
            <person name="Niskanen T."/>
            <person name="Noordeloos M.E."/>
            <person name="Ohm R.A."/>
            <person name="Ortiz-Santana B."/>
            <person name="Ovrebo C."/>
            <person name="Racz N."/>
            <person name="Riley R."/>
            <person name="Savchenko A."/>
            <person name="Shiryaev A."/>
            <person name="Soop K."/>
            <person name="Spirin V."/>
            <person name="Szebenyi C."/>
            <person name="Tomsovsky M."/>
            <person name="Tulloss R.E."/>
            <person name="Uehling J."/>
            <person name="Grigoriev I.V."/>
            <person name="Vagvolgyi C."/>
            <person name="Papp T."/>
            <person name="Martin F.M."/>
            <person name="Miettinen O."/>
            <person name="Hibbett D.S."/>
            <person name="Nagy L.G."/>
        </authorList>
    </citation>
    <scope>NUCLEOTIDE SEQUENCE [LARGE SCALE GENOMIC DNA]</scope>
    <source>
        <strain evidence="3 4">CBS 962.96</strain>
    </source>
</reference>
<proteinExistence type="predicted"/>